<dbReference type="InterPro" id="IPR001134">
    <property type="entry name" value="Netrin_domain"/>
</dbReference>
<dbReference type="KEGG" id="nai:NECAME_13168"/>
<dbReference type="SMART" id="SM00206">
    <property type="entry name" value="NTR"/>
    <property type="match status" value="1"/>
</dbReference>
<dbReference type="AlphaFoldDB" id="W2SWZ9"/>
<feature type="signal peptide" evidence="6">
    <location>
        <begin position="1"/>
        <end position="17"/>
    </location>
</feature>
<evidence type="ECO:0000259" key="7">
    <source>
        <dbReference type="PROSITE" id="PS50189"/>
    </source>
</evidence>
<feature type="chain" id="PRO_5004826200" evidence="6">
    <location>
        <begin position="18"/>
        <end position="139"/>
    </location>
</feature>
<accession>W2SWZ9</accession>
<dbReference type="GO" id="GO:0005615">
    <property type="term" value="C:extracellular space"/>
    <property type="evidence" value="ECO:0007669"/>
    <property type="project" value="TreeGrafter"/>
</dbReference>
<gene>
    <name evidence="8" type="ORF">NECAME_13168</name>
</gene>
<dbReference type="GO" id="GO:0008191">
    <property type="term" value="F:metalloendopeptidase inhibitor activity"/>
    <property type="evidence" value="ECO:0007669"/>
    <property type="project" value="InterPro"/>
</dbReference>
<dbReference type="OMA" id="NESCKCA"/>
<keyword evidence="6" id="KW-0732">Signal</keyword>
<feature type="domain" description="NTR" evidence="7">
    <location>
        <begin position="18"/>
        <end position="138"/>
    </location>
</feature>
<dbReference type="EMBL" id="KI660383">
    <property type="protein sequence ID" value="ETN74165.1"/>
    <property type="molecule type" value="Genomic_DNA"/>
</dbReference>
<evidence type="ECO:0000256" key="3">
    <source>
        <dbReference type="ARBA" id="ARBA00023157"/>
    </source>
</evidence>
<keyword evidence="9" id="KW-1185">Reference proteome</keyword>
<feature type="disulfide bond" evidence="5">
    <location>
        <begin position="18"/>
        <end position="89"/>
    </location>
</feature>
<name>W2SWZ9_NECAM</name>
<keyword evidence="2" id="KW-0964">Secreted</keyword>
<dbReference type="GO" id="GO:0002020">
    <property type="term" value="F:protease binding"/>
    <property type="evidence" value="ECO:0007669"/>
    <property type="project" value="TreeGrafter"/>
</dbReference>
<dbReference type="GO" id="GO:0046872">
    <property type="term" value="F:metal ion binding"/>
    <property type="evidence" value="ECO:0007669"/>
    <property type="project" value="UniProtKB-KW"/>
</dbReference>
<dbReference type="GeneID" id="25353196"/>
<dbReference type="CTD" id="25353196"/>
<sequence>MSKILILIVACVATSEACSCLPFPGLQEAFCASDFVSRVKVISKKDPNAYSKGFQDVIYTVHHIHVYRKPSKIAKLPSEIYTAPNSAACGIELEIGKEYLIGGSVDEQGKLHSYLCGILQKWHEVPKKDRVALRTYKCY</sequence>
<dbReference type="Gene3D" id="2.40.50.120">
    <property type="match status" value="1"/>
</dbReference>
<dbReference type="PANTHER" id="PTHR11844:SF25">
    <property type="entry name" value="NTR DOMAIN-CONTAINING PROTEIN"/>
    <property type="match status" value="1"/>
</dbReference>
<dbReference type="SUPFAM" id="SSF50242">
    <property type="entry name" value="TIMP-like"/>
    <property type="match status" value="1"/>
</dbReference>
<dbReference type="GO" id="GO:0031012">
    <property type="term" value="C:extracellular matrix"/>
    <property type="evidence" value="ECO:0007669"/>
    <property type="project" value="TreeGrafter"/>
</dbReference>
<dbReference type="PANTHER" id="PTHR11844">
    <property type="entry name" value="METALLOPROTEASE INHIBITOR"/>
    <property type="match status" value="1"/>
</dbReference>
<evidence type="ECO:0000313" key="9">
    <source>
        <dbReference type="Proteomes" id="UP000053676"/>
    </source>
</evidence>
<dbReference type="CDD" id="cd03577">
    <property type="entry name" value="NTR_TIMP_like"/>
    <property type="match status" value="1"/>
</dbReference>
<dbReference type="STRING" id="51031.W2SWZ9"/>
<protein>
    <submittedName>
        <fullName evidence="8">Tissue inhibitor of metalloproteinase</fullName>
    </submittedName>
</protein>
<comment type="subcellular location">
    <subcellularLocation>
        <location evidence="1">Secreted</location>
    </subcellularLocation>
</comment>
<feature type="disulfide bond" evidence="5">
    <location>
        <begin position="20"/>
        <end position="116"/>
    </location>
</feature>
<organism evidence="8 9">
    <name type="scientific">Necator americanus</name>
    <name type="common">Human hookworm</name>
    <dbReference type="NCBI Taxonomy" id="51031"/>
    <lineage>
        <taxon>Eukaryota</taxon>
        <taxon>Metazoa</taxon>
        <taxon>Ecdysozoa</taxon>
        <taxon>Nematoda</taxon>
        <taxon>Chromadorea</taxon>
        <taxon>Rhabditida</taxon>
        <taxon>Rhabditina</taxon>
        <taxon>Rhabditomorpha</taxon>
        <taxon>Strongyloidea</taxon>
        <taxon>Ancylostomatidae</taxon>
        <taxon>Bunostominae</taxon>
        <taxon>Necator</taxon>
    </lineage>
</organism>
<evidence type="ECO:0000256" key="6">
    <source>
        <dbReference type="SAM" id="SignalP"/>
    </source>
</evidence>
<evidence type="ECO:0000256" key="5">
    <source>
        <dbReference type="PIRSR" id="PIRSR601820-3"/>
    </source>
</evidence>
<evidence type="ECO:0000256" key="4">
    <source>
        <dbReference type="PIRSR" id="PIRSR601820-1"/>
    </source>
</evidence>
<dbReference type="Pfam" id="PF00965">
    <property type="entry name" value="TIMP"/>
    <property type="match status" value="1"/>
</dbReference>
<keyword evidence="4" id="KW-0479">Metal-binding</keyword>
<dbReference type="InterPro" id="IPR008993">
    <property type="entry name" value="TIMP-like_OB-fold"/>
</dbReference>
<reference evidence="9" key="1">
    <citation type="journal article" date="2014" name="Nat. Genet.">
        <title>Genome of the human hookworm Necator americanus.</title>
        <authorList>
            <person name="Tang Y.T."/>
            <person name="Gao X."/>
            <person name="Rosa B.A."/>
            <person name="Abubucker S."/>
            <person name="Hallsworth-Pepin K."/>
            <person name="Martin J."/>
            <person name="Tyagi R."/>
            <person name="Heizer E."/>
            <person name="Zhang X."/>
            <person name="Bhonagiri-Palsikar V."/>
            <person name="Minx P."/>
            <person name="Warren W.C."/>
            <person name="Wang Q."/>
            <person name="Zhan B."/>
            <person name="Hotez P.J."/>
            <person name="Sternberg P.W."/>
            <person name="Dougall A."/>
            <person name="Gaze S.T."/>
            <person name="Mulvenna J."/>
            <person name="Sotillo J."/>
            <person name="Ranganathan S."/>
            <person name="Rabelo E.M."/>
            <person name="Wilson R.K."/>
            <person name="Felgner P.L."/>
            <person name="Bethony J."/>
            <person name="Hawdon J.M."/>
            <person name="Gasser R.B."/>
            <person name="Loukas A."/>
            <person name="Mitreva M."/>
        </authorList>
    </citation>
    <scope>NUCLEOTIDE SEQUENCE [LARGE SCALE GENOMIC DNA]</scope>
</reference>
<evidence type="ECO:0000256" key="2">
    <source>
        <dbReference type="ARBA" id="ARBA00022525"/>
    </source>
</evidence>
<keyword evidence="4" id="KW-0862">Zinc</keyword>
<dbReference type="GO" id="GO:0051045">
    <property type="term" value="P:negative regulation of membrane protein ectodomain proteolysis"/>
    <property type="evidence" value="ECO:0007669"/>
    <property type="project" value="TreeGrafter"/>
</dbReference>
<dbReference type="OrthoDB" id="5792739at2759"/>
<evidence type="ECO:0000256" key="1">
    <source>
        <dbReference type="ARBA" id="ARBA00004613"/>
    </source>
</evidence>
<feature type="binding site" evidence="4">
    <location>
        <position position="18"/>
    </location>
    <ligand>
        <name>Zn(2+)</name>
        <dbReference type="ChEBI" id="CHEBI:29105"/>
        <note>ligand shared with metalloproteinase partner</note>
    </ligand>
</feature>
<evidence type="ECO:0000313" key="8">
    <source>
        <dbReference type="EMBL" id="ETN74165.1"/>
    </source>
</evidence>
<proteinExistence type="predicted"/>
<keyword evidence="3 5" id="KW-1015">Disulfide bond</keyword>
<dbReference type="InterPro" id="IPR001820">
    <property type="entry name" value="TIMP"/>
</dbReference>
<dbReference type="PROSITE" id="PS50189">
    <property type="entry name" value="NTR"/>
    <property type="match status" value="1"/>
</dbReference>
<dbReference type="Proteomes" id="UP000053676">
    <property type="component" value="Unassembled WGS sequence"/>
</dbReference>